<accession>A0ACB0ZNF2</accession>
<organism evidence="1 2">
    <name type="scientific">Meloidogyne enterolobii</name>
    <name type="common">Root-knot nematode worm</name>
    <name type="synonym">Meloidogyne mayaguensis</name>
    <dbReference type="NCBI Taxonomy" id="390850"/>
    <lineage>
        <taxon>Eukaryota</taxon>
        <taxon>Metazoa</taxon>
        <taxon>Ecdysozoa</taxon>
        <taxon>Nematoda</taxon>
        <taxon>Chromadorea</taxon>
        <taxon>Rhabditida</taxon>
        <taxon>Tylenchina</taxon>
        <taxon>Tylenchomorpha</taxon>
        <taxon>Tylenchoidea</taxon>
        <taxon>Meloidogynidae</taxon>
        <taxon>Meloidogyninae</taxon>
        <taxon>Meloidogyne</taxon>
    </lineage>
</organism>
<evidence type="ECO:0000313" key="1">
    <source>
        <dbReference type="EMBL" id="CAK5080469.1"/>
    </source>
</evidence>
<comment type="caution">
    <text evidence="1">The sequence shown here is derived from an EMBL/GenBank/DDBJ whole genome shotgun (WGS) entry which is preliminary data.</text>
</comment>
<name>A0ACB0ZNF2_MELEN</name>
<dbReference type="Proteomes" id="UP001497535">
    <property type="component" value="Unassembled WGS sequence"/>
</dbReference>
<keyword evidence="2" id="KW-1185">Reference proteome</keyword>
<protein>
    <submittedName>
        <fullName evidence="1">Uncharacterized protein</fullName>
    </submittedName>
</protein>
<dbReference type="EMBL" id="CAVMJV010000042">
    <property type="protein sequence ID" value="CAK5080469.1"/>
    <property type="molecule type" value="Genomic_DNA"/>
</dbReference>
<sequence>MVFSLSTPKKETEKWKKLSKSSGLICCCNFIRKKPSSICRSPIYTTREFSLDNLQNQIIGENNINTSSKQRPISNNANGHFNKIIIPNNYFSDEIISNREDYLDCDETPLNVRKTKEDLLYNTARTSRTEELIEYPSMSKLIIKIIENEKSEKGKKIDNQRQEDKSVNSMKEVNNEFKRLDAYQSPTVLLNPALLSSSPLSSKDLENQSTQMGIQHHKFNELPYFASILWNIYLWVSSSLVLFFEWIF</sequence>
<evidence type="ECO:0000313" key="2">
    <source>
        <dbReference type="Proteomes" id="UP001497535"/>
    </source>
</evidence>
<gene>
    <name evidence="1" type="ORF">MENTE1834_LOCUS27643</name>
</gene>
<proteinExistence type="predicted"/>
<reference evidence="1" key="1">
    <citation type="submission" date="2023-11" db="EMBL/GenBank/DDBJ databases">
        <authorList>
            <person name="Poullet M."/>
        </authorList>
    </citation>
    <scope>NUCLEOTIDE SEQUENCE</scope>
    <source>
        <strain evidence="1">E1834</strain>
    </source>
</reference>